<name>B5HAW8_STRE2</name>
<reference evidence="3" key="1">
    <citation type="submission" date="2008-02" db="EMBL/GenBank/DDBJ databases">
        <authorList>
            <consortium name="The Broad Institute Genome Sequencing Platform"/>
            <person name="Fischbach M."/>
            <person name="Ward D."/>
            <person name="Young S."/>
            <person name="Jaffe D."/>
            <person name="Gnerre S."/>
            <person name="Berlin A."/>
            <person name="Heiman D."/>
            <person name="Hepburn T."/>
            <person name="Sykes S."/>
            <person name="Alvarado L."/>
            <person name="Kodira C.D."/>
            <person name="Straight P."/>
            <person name="Clardy J."/>
            <person name="Hung D."/>
            <person name="Kolter R."/>
            <person name="Mekalanos J."/>
            <person name="Walker S."/>
            <person name="Walsh C.T."/>
            <person name="Lander E."/>
            <person name="Galagan J."/>
            <person name="Nusbaum C."/>
            <person name="Birren B."/>
        </authorList>
    </citation>
    <scope>NUCLEOTIDE SEQUENCE [LARGE SCALE GENOMIC DNA]</scope>
    <source>
        <strain evidence="3">ATCC 25486 / DSM 40338 / CBS 914.69 / JCM 4507 / NBRC 13074 / NRRL 2958 / 5647</strain>
    </source>
</reference>
<evidence type="ECO:0000313" key="2">
    <source>
        <dbReference type="EMBL" id="EDY63978.1"/>
    </source>
</evidence>
<organism evidence="2 3">
    <name type="scientific">Streptomyces pristinaespiralis (strain ATCC 25486 / DSM 40338 / CBS 914.69 / JCM 4507 / KCC S-0507 / NBRC 13074 / NRRL 2958 / 5647)</name>
    <dbReference type="NCBI Taxonomy" id="457429"/>
    <lineage>
        <taxon>Bacteria</taxon>
        <taxon>Bacillati</taxon>
        <taxon>Actinomycetota</taxon>
        <taxon>Actinomycetes</taxon>
        <taxon>Kitasatosporales</taxon>
        <taxon>Streptomycetaceae</taxon>
        <taxon>Streptomyces</taxon>
    </lineage>
</organism>
<reference evidence="3" key="2">
    <citation type="submission" date="2009-10" db="EMBL/GenBank/DDBJ databases">
        <title>The genome sequence of Streptomyces pristinaespiralis strain ATCC 25486.</title>
        <authorList>
            <consortium name="The Broad Institute Genome Sequencing Platform"/>
            <consortium name="Broad Institute Microbial Sequencing Center"/>
            <person name="Fischbach M."/>
            <person name="Godfrey P."/>
            <person name="Ward D."/>
            <person name="Young S."/>
            <person name="Zeng Q."/>
            <person name="Koehrsen M."/>
            <person name="Alvarado L."/>
            <person name="Berlin A.M."/>
            <person name="Bochicchio J."/>
            <person name="Borenstein D."/>
            <person name="Chapman S.B."/>
            <person name="Chen Z."/>
            <person name="Engels R."/>
            <person name="Freedman E."/>
            <person name="Gellesch M."/>
            <person name="Goldberg J."/>
            <person name="Griggs A."/>
            <person name="Gujja S."/>
            <person name="Heilman E.R."/>
            <person name="Heiman D.I."/>
            <person name="Hepburn T.A."/>
            <person name="Howarth C."/>
            <person name="Jen D."/>
            <person name="Larson L."/>
            <person name="Lewis B."/>
            <person name="Mehta T."/>
            <person name="Park D."/>
            <person name="Pearson M."/>
            <person name="Richards J."/>
            <person name="Roberts A."/>
            <person name="Saif S."/>
            <person name="Shea T.D."/>
            <person name="Shenoy N."/>
            <person name="Sisk P."/>
            <person name="Stolte C."/>
            <person name="Sykes S.N."/>
            <person name="Thomson T."/>
            <person name="Walk T."/>
            <person name="White J."/>
            <person name="Yandava C."/>
            <person name="Straight P."/>
            <person name="Clardy J."/>
            <person name="Hung D."/>
            <person name="Kolter R."/>
            <person name="Mekalanos J."/>
            <person name="Walker S."/>
            <person name="Walsh C.T."/>
            <person name="Wieland-Brown L.C."/>
            <person name="Haas B."/>
            <person name="Nusbaum C."/>
            <person name="Birren B."/>
        </authorList>
    </citation>
    <scope>NUCLEOTIDE SEQUENCE [LARGE SCALE GENOMIC DNA]</scope>
    <source>
        <strain evidence="3">ATCC 25486 / DSM 40338 / CBS 914.69 / JCM 4507 / NBRC 13074 / NRRL 2958 / 5647</strain>
    </source>
</reference>
<evidence type="ECO:0000313" key="3">
    <source>
        <dbReference type="Proteomes" id="UP000002805"/>
    </source>
</evidence>
<protein>
    <submittedName>
        <fullName evidence="2">Uncharacterized protein</fullName>
    </submittedName>
</protein>
<dbReference type="EMBL" id="CM000950">
    <property type="protein sequence ID" value="EDY63978.1"/>
    <property type="molecule type" value="Genomic_DNA"/>
</dbReference>
<keyword evidence="3" id="KW-1185">Reference proteome</keyword>
<dbReference type="HOGENOM" id="CLU_1170143_0_0_11"/>
<accession>B5HAW8</accession>
<gene>
    <name evidence="2" type="ORF">SSDG_02376</name>
</gene>
<feature type="compositionally biased region" description="Basic and acidic residues" evidence="1">
    <location>
        <begin position="1"/>
        <end position="11"/>
    </location>
</feature>
<dbReference type="AlphaFoldDB" id="B5HAW8"/>
<dbReference type="Proteomes" id="UP000002805">
    <property type="component" value="Chromosome"/>
</dbReference>
<sequence>MRGGWRGDGRRQARNWTPTDGMDAVCGMVPQLETGVRRGAHQVAEENGSGRYTPHWVRPGHWAQNGTLDLPTADAREVADWPAPVREALEVARRYGLPHGDTMCLPVPGSAPFSRVAGRFWSLGLTDTWPAPEYVLDETGRVWVLAEGVDPAKRFVNSSMIDFLDALAAWEYRCEHVDDFDDLEPPDDYGGDDDPAGEARVAFGMEIRDRLRELDPPAFEMDTWWDRVYEEVGYDAI</sequence>
<evidence type="ECO:0000256" key="1">
    <source>
        <dbReference type="SAM" id="MobiDB-lite"/>
    </source>
</evidence>
<dbReference type="eggNOG" id="ENOG5031QUZ">
    <property type="taxonomic scope" value="Bacteria"/>
</dbReference>
<dbReference type="InterPro" id="IPR025851">
    <property type="entry name" value="SUKH-4"/>
</dbReference>
<feature type="region of interest" description="Disordered" evidence="1">
    <location>
        <begin position="1"/>
        <end position="22"/>
    </location>
</feature>
<dbReference type="Pfam" id="PF14435">
    <property type="entry name" value="SUKH-4"/>
    <property type="match status" value="1"/>
</dbReference>
<proteinExistence type="predicted"/>